<dbReference type="Proteomes" id="UP001596977">
    <property type="component" value="Unassembled WGS sequence"/>
</dbReference>
<proteinExistence type="predicted"/>
<reference evidence="3" key="1">
    <citation type="journal article" date="2019" name="Int. J. Syst. Evol. Microbiol.">
        <title>The Global Catalogue of Microorganisms (GCM) 10K type strain sequencing project: providing services to taxonomists for standard genome sequencing and annotation.</title>
        <authorList>
            <consortium name="The Broad Institute Genomics Platform"/>
            <consortium name="The Broad Institute Genome Sequencing Center for Infectious Disease"/>
            <person name="Wu L."/>
            <person name="Ma J."/>
        </authorList>
    </citation>
    <scope>NUCLEOTIDE SEQUENCE [LARGE SCALE GENOMIC DNA]</scope>
    <source>
        <strain evidence="3">CCUG 62982</strain>
    </source>
</reference>
<sequence>MNDPLRHAWQASGDAALPPIDRVRAGADRFHRIIRRRNRVEYAACAFVILFFGLRGLTGAGDPVTRAGALLVVLGTLVVAWQLHRRAPAVAPPAAAALEPVLVHQRAQLARQHAALLQVGRWYILPLVPGMALMMLAPALIGGLGAMPPFQWVAIAISTAIFGMVWRLNIRAARGLERAIADLDALAAEQ</sequence>
<keyword evidence="1" id="KW-1133">Transmembrane helix</keyword>
<evidence type="ECO:0000313" key="2">
    <source>
        <dbReference type="EMBL" id="MFD0947302.1"/>
    </source>
</evidence>
<name>A0ABW3HCR9_9SPHN</name>
<keyword evidence="1" id="KW-0472">Membrane</keyword>
<protein>
    <submittedName>
        <fullName evidence="2">Uncharacterized protein</fullName>
    </submittedName>
</protein>
<dbReference type="RefSeq" id="WP_264944938.1">
    <property type="nucleotide sequence ID" value="NZ_JAPDRA010000006.1"/>
</dbReference>
<feature type="transmembrane region" description="Helical" evidence="1">
    <location>
        <begin position="122"/>
        <end position="144"/>
    </location>
</feature>
<gene>
    <name evidence="2" type="ORF">ACFQ1E_13210</name>
</gene>
<feature type="transmembrane region" description="Helical" evidence="1">
    <location>
        <begin position="40"/>
        <end position="58"/>
    </location>
</feature>
<dbReference type="EMBL" id="JBHTJG010000006">
    <property type="protein sequence ID" value="MFD0947302.1"/>
    <property type="molecule type" value="Genomic_DNA"/>
</dbReference>
<comment type="caution">
    <text evidence="2">The sequence shown here is derived from an EMBL/GenBank/DDBJ whole genome shotgun (WGS) entry which is preliminary data.</text>
</comment>
<organism evidence="2 3">
    <name type="scientific">Sphingomonas canadensis</name>
    <dbReference type="NCBI Taxonomy" id="1219257"/>
    <lineage>
        <taxon>Bacteria</taxon>
        <taxon>Pseudomonadati</taxon>
        <taxon>Pseudomonadota</taxon>
        <taxon>Alphaproteobacteria</taxon>
        <taxon>Sphingomonadales</taxon>
        <taxon>Sphingomonadaceae</taxon>
        <taxon>Sphingomonas</taxon>
    </lineage>
</organism>
<keyword evidence="1" id="KW-0812">Transmembrane</keyword>
<feature type="transmembrane region" description="Helical" evidence="1">
    <location>
        <begin position="150"/>
        <end position="168"/>
    </location>
</feature>
<accession>A0ABW3HCR9</accession>
<evidence type="ECO:0000256" key="1">
    <source>
        <dbReference type="SAM" id="Phobius"/>
    </source>
</evidence>
<keyword evidence="3" id="KW-1185">Reference proteome</keyword>
<feature type="transmembrane region" description="Helical" evidence="1">
    <location>
        <begin position="64"/>
        <end position="83"/>
    </location>
</feature>
<evidence type="ECO:0000313" key="3">
    <source>
        <dbReference type="Proteomes" id="UP001596977"/>
    </source>
</evidence>